<keyword evidence="3" id="KW-1185">Reference proteome</keyword>
<dbReference type="EMBL" id="KQ976637">
    <property type="protein sequence ID" value="KYM78843.1"/>
    <property type="molecule type" value="Genomic_DNA"/>
</dbReference>
<dbReference type="Proteomes" id="UP000078540">
    <property type="component" value="Unassembled WGS sequence"/>
</dbReference>
<keyword evidence="1" id="KW-0472">Membrane</keyword>
<evidence type="ECO:0000256" key="1">
    <source>
        <dbReference type="SAM" id="Phobius"/>
    </source>
</evidence>
<proteinExistence type="predicted"/>
<evidence type="ECO:0000313" key="3">
    <source>
        <dbReference type="Proteomes" id="UP000078540"/>
    </source>
</evidence>
<accession>A0A151I069</accession>
<keyword evidence="1" id="KW-0812">Transmembrane</keyword>
<protein>
    <submittedName>
        <fullName evidence="2">Uncharacterized protein</fullName>
    </submittedName>
</protein>
<gene>
    <name evidence="2" type="ORF">ALC53_10714</name>
</gene>
<keyword evidence="1" id="KW-1133">Transmembrane helix</keyword>
<name>A0A151I069_9HYME</name>
<feature type="transmembrane region" description="Helical" evidence="1">
    <location>
        <begin position="230"/>
        <end position="246"/>
    </location>
</feature>
<dbReference type="AlphaFoldDB" id="A0A151I069"/>
<evidence type="ECO:0000313" key="2">
    <source>
        <dbReference type="EMBL" id="KYM78843.1"/>
    </source>
</evidence>
<organism evidence="2 3">
    <name type="scientific">Atta colombica</name>
    <dbReference type="NCBI Taxonomy" id="520822"/>
    <lineage>
        <taxon>Eukaryota</taxon>
        <taxon>Metazoa</taxon>
        <taxon>Ecdysozoa</taxon>
        <taxon>Arthropoda</taxon>
        <taxon>Hexapoda</taxon>
        <taxon>Insecta</taxon>
        <taxon>Pterygota</taxon>
        <taxon>Neoptera</taxon>
        <taxon>Endopterygota</taxon>
        <taxon>Hymenoptera</taxon>
        <taxon>Apocrita</taxon>
        <taxon>Aculeata</taxon>
        <taxon>Formicoidea</taxon>
        <taxon>Formicidae</taxon>
        <taxon>Myrmicinae</taxon>
        <taxon>Atta</taxon>
    </lineage>
</organism>
<sequence>MKNRMCRGGSHPPPRVEVSRRLRLRDSSTLRDLEDALSPAKANLLDGNTIPWRHSVNTEGSALAQKEFPASSVHCKKNLPRNYQGPLCHSSLRIRHNVKEDGVGVGWKLSKRWRAMKEKTKPIADSFLLNKKNSGTYWDSITATSAKHAIPTPLKDYPSHCARPYITKKKNLPRETFTQITTTTHFSLRISVSKCTTYRNAHPLSTCYCTKAETTGRETRKGNDYNRARLIWMILCTWILIGLGAYRSK</sequence>
<reference evidence="2 3" key="1">
    <citation type="submission" date="2015-09" db="EMBL/GenBank/DDBJ databases">
        <title>Atta colombica WGS genome.</title>
        <authorList>
            <person name="Nygaard S."/>
            <person name="Hu H."/>
            <person name="Boomsma J."/>
            <person name="Zhang G."/>
        </authorList>
    </citation>
    <scope>NUCLEOTIDE SEQUENCE [LARGE SCALE GENOMIC DNA]</scope>
    <source>
        <strain evidence="2">Treedump-2</strain>
        <tissue evidence="2">Whole body</tissue>
    </source>
</reference>